<dbReference type="HOGENOM" id="CLU_2983068_0_0_1"/>
<reference evidence="1" key="1">
    <citation type="journal article" date="2011" name="PLoS Biol.">
        <title>Gene gain and loss during evolution of obligate parasitism in the white rust pathogen of Arabidopsis thaliana.</title>
        <authorList>
            <person name="Kemen E."/>
            <person name="Gardiner A."/>
            <person name="Schultz-Larsen T."/>
            <person name="Kemen A.C."/>
            <person name="Balmuth A.L."/>
            <person name="Robert-Seilaniantz A."/>
            <person name="Bailey K."/>
            <person name="Holub E."/>
            <person name="Studholme D.J."/>
            <person name="Maclean D."/>
            <person name="Jones J.D."/>
        </authorList>
    </citation>
    <scope>NUCLEOTIDE SEQUENCE</scope>
</reference>
<evidence type="ECO:0000313" key="1">
    <source>
        <dbReference type="EMBL" id="CCA24626.1"/>
    </source>
</evidence>
<dbReference type="AlphaFoldDB" id="F0WTD6"/>
<organism evidence="1">
    <name type="scientific">Albugo laibachii Nc14</name>
    <dbReference type="NCBI Taxonomy" id="890382"/>
    <lineage>
        <taxon>Eukaryota</taxon>
        <taxon>Sar</taxon>
        <taxon>Stramenopiles</taxon>
        <taxon>Oomycota</taxon>
        <taxon>Peronosporomycetes</taxon>
        <taxon>Albuginales</taxon>
        <taxon>Albuginaceae</taxon>
        <taxon>Albugo</taxon>
    </lineage>
</organism>
<proteinExistence type="predicted"/>
<protein>
    <submittedName>
        <fullName evidence="1">AlNc14C249G9616 protein</fullName>
    </submittedName>
</protein>
<name>F0WTD6_9STRA</name>
<dbReference type="EMBL" id="FR824294">
    <property type="protein sequence ID" value="CCA24626.1"/>
    <property type="molecule type" value="Genomic_DNA"/>
</dbReference>
<sequence>MDGAGGDLKKFVETTTYRILQQIHCGDGQENRSIKAIDVKHLMVEQDQVEELPMQPRA</sequence>
<accession>F0WTD6</accession>
<gene>
    <name evidence="1" type="primary">AlNc14C249G9616</name>
    <name evidence="1" type="ORF">ALNC14_107700</name>
</gene>
<reference evidence="1" key="2">
    <citation type="submission" date="2011-02" db="EMBL/GenBank/DDBJ databases">
        <authorList>
            <person name="MacLean D."/>
        </authorList>
    </citation>
    <scope>NUCLEOTIDE SEQUENCE</scope>
</reference>